<dbReference type="PANTHER" id="PTHR43818">
    <property type="entry name" value="BCDNA.GH03377"/>
    <property type="match status" value="1"/>
</dbReference>
<sequence>MTPLKLGIIGCGTIGAAHAEAAAASDQIELVAVADVQRALAEKIAAARSVETVYSSGAELLADTRVEAVVLALPASFRIELGLQALRAGKHLLTEKPVARSAAEVRHLLSAQGDRVAACCSSRFHFLDSSRVVTDWIAQGKLGALRVLRCRVIHPATPAPETHPPAWRLSRELNGGGILVNWGCYDLDYLLGISGWQLRPQTVLAQSWRVPSIFADTVAPGSDGETHITGLVRCEDGVVLTYERGEYAAAQAEASWEVIGEVGSLRLRMTPAPEKEVLQFEATRAEGTISRTLWSGSDSYSDIHRGLLEDFATAIRTGRPPQTTLKQALLVQQITDAMYRSAETGEAVAIK</sequence>
<dbReference type="EMBL" id="VYDA01000002">
    <property type="protein sequence ID" value="MYH60208.1"/>
    <property type="molecule type" value="Genomic_DNA"/>
</dbReference>
<dbReference type="GO" id="GO:0016491">
    <property type="term" value="F:oxidoreductase activity"/>
    <property type="evidence" value="ECO:0007669"/>
    <property type="project" value="UniProtKB-KW"/>
</dbReference>
<evidence type="ECO:0000259" key="2">
    <source>
        <dbReference type="Pfam" id="PF01408"/>
    </source>
</evidence>
<evidence type="ECO:0000256" key="1">
    <source>
        <dbReference type="ARBA" id="ARBA00023002"/>
    </source>
</evidence>
<keyword evidence="1" id="KW-0560">Oxidoreductase</keyword>
<accession>A0A6B1FW95</accession>
<dbReference type="GO" id="GO:0000166">
    <property type="term" value="F:nucleotide binding"/>
    <property type="evidence" value="ECO:0007669"/>
    <property type="project" value="InterPro"/>
</dbReference>
<dbReference type="SUPFAM" id="SSF51735">
    <property type="entry name" value="NAD(P)-binding Rossmann-fold domains"/>
    <property type="match status" value="1"/>
</dbReference>
<dbReference type="PANTHER" id="PTHR43818:SF11">
    <property type="entry name" value="BCDNA.GH03377"/>
    <property type="match status" value="1"/>
</dbReference>
<evidence type="ECO:0000259" key="3">
    <source>
        <dbReference type="Pfam" id="PF22725"/>
    </source>
</evidence>
<dbReference type="InterPro" id="IPR036291">
    <property type="entry name" value="NAD(P)-bd_dom_sf"/>
</dbReference>
<dbReference type="Gene3D" id="3.40.50.720">
    <property type="entry name" value="NAD(P)-binding Rossmann-like Domain"/>
    <property type="match status" value="1"/>
</dbReference>
<proteinExistence type="predicted"/>
<dbReference type="Gene3D" id="3.30.360.10">
    <property type="entry name" value="Dihydrodipicolinate Reductase, domain 2"/>
    <property type="match status" value="1"/>
</dbReference>
<dbReference type="Pfam" id="PF01408">
    <property type="entry name" value="GFO_IDH_MocA"/>
    <property type="match status" value="1"/>
</dbReference>
<name>A0A6B1FW95_9CHLR</name>
<reference evidence="4" key="1">
    <citation type="submission" date="2019-09" db="EMBL/GenBank/DDBJ databases">
        <title>Characterisation of the sponge microbiome using genome-centric metagenomics.</title>
        <authorList>
            <person name="Engelberts J.P."/>
            <person name="Robbins S.J."/>
            <person name="De Goeij J.M."/>
            <person name="Aranda M."/>
            <person name="Bell S.C."/>
            <person name="Webster N.S."/>
        </authorList>
    </citation>
    <scope>NUCLEOTIDE SEQUENCE</scope>
    <source>
        <strain evidence="4">SB0675_bin_29</strain>
    </source>
</reference>
<dbReference type="AlphaFoldDB" id="A0A6B1FW95"/>
<feature type="domain" description="Gfo/Idh/MocA-like oxidoreductase N-terminal" evidence="2">
    <location>
        <begin position="5"/>
        <end position="110"/>
    </location>
</feature>
<dbReference type="InterPro" id="IPR055170">
    <property type="entry name" value="GFO_IDH_MocA-like_dom"/>
</dbReference>
<organism evidence="4">
    <name type="scientific">Caldilineaceae bacterium SB0675_bin_29</name>
    <dbReference type="NCBI Taxonomy" id="2605266"/>
    <lineage>
        <taxon>Bacteria</taxon>
        <taxon>Bacillati</taxon>
        <taxon>Chloroflexota</taxon>
        <taxon>Caldilineae</taxon>
        <taxon>Caldilineales</taxon>
        <taxon>Caldilineaceae</taxon>
    </lineage>
</organism>
<dbReference type="InterPro" id="IPR050463">
    <property type="entry name" value="Gfo/Idh/MocA_oxidrdct_glycsds"/>
</dbReference>
<protein>
    <submittedName>
        <fullName evidence="4">Gfo/Idh/MocA family oxidoreductase</fullName>
    </submittedName>
</protein>
<evidence type="ECO:0000313" key="4">
    <source>
        <dbReference type="EMBL" id="MYH60208.1"/>
    </source>
</evidence>
<dbReference type="InterPro" id="IPR000683">
    <property type="entry name" value="Gfo/Idh/MocA-like_OxRdtase_N"/>
</dbReference>
<feature type="domain" description="GFO/IDH/MocA-like oxidoreductase" evidence="3">
    <location>
        <begin position="133"/>
        <end position="266"/>
    </location>
</feature>
<gene>
    <name evidence="4" type="ORF">F4148_00025</name>
</gene>
<dbReference type="SUPFAM" id="SSF55347">
    <property type="entry name" value="Glyceraldehyde-3-phosphate dehydrogenase-like, C-terminal domain"/>
    <property type="match status" value="1"/>
</dbReference>
<comment type="caution">
    <text evidence="4">The sequence shown here is derived from an EMBL/GenBank/DDBJ whole genome shotgun (WGS) entry which is preliminary data.</text>
</comment>
<dbReference type="Pfam" id="PF22725">
    <property type="entry name" value="GFO_IDH_MocA_C3"/>
    <property type="match status" value="1"/>
</dbReference>